<feature type="domain" description="PLD phosphodiesterase" evidence="14">
    <location>
        <begin position="403"/>
        <end position="430"/>
    </location>
</feature>
<dbReference type="CDD" id="cd09152">
    <property type="entry name" value="PLDc_EcCLS_like_1"/>
    <property type="match status" value="1"/>
</dbReference>
<dbReference type="PANTHER" id="PTHR21248:SF22">
    <property type="entry name" value="PHOSPHOLIPASE D"/>
    <property type="match status" value="1"/>
</dbReference>
<dbReference type="InterPro" id="IPR022924">
    <property type="entry name" value="Cardiolipin_synthase"/>
</dbReference>
<feature type="domain" description="PLD phosphodiesterase" evidence="14">
    <location>
        <begin position="219"/>
        <end position="246"/>
    </location>
</feature>
<dbReference type="RefSeq" id="WP_344755546.1">
    <property type="nucleotide sequence ID" value="NZ_BAABBW010000004.1"/>
</dbReference>
<evidence type="ECO:0000256" key="5">
    <source>
        <dbReference type="ARBA" id="ARBA00022692"/>
    </source>
</evidence>
<dbReference type="SUPFAM" id="SSF56024">
    <property type="entry name" value="Phospholipase D/nuclease"/>
    <property type="match status" value="2"/>
</dbReference>
<dbReference type="InterPro" id="IPR027379">
    <property type="entry name" value="CLS_N"/>
</dbReference>
<dbReference type="PANTHER" id="PTHR21248">
    <property type="entry name" value="CARDIOLIPIN SYNTHASE"/>
    <property type="match status" value="1"/>
</dbReference>
<feature type="transmembrane region" description="Helical" evidence="13">
    <location>
        <begin position="41"/>
        <end position="62"/>
    </location>
</feature>
<gene>
    <name evidence="15" type="primary">cls</name>
    <name evidence="15" type="ORF">GCM10022287_28440</name>
</gene>
<dbReference type="NCBIfam" id="TIGR04265">
    <property type="entry name" value="bac_cardiolipin"/>
    <property type="match status" value="1"/>
</dbReference>
<organism evidence="15 16">
    <name type="scientific">Gryllotalpicola koreensis</name>
    <dbReference type="NCBI Taxonomy" id="993086"/>
    <lineage>
        <taxon>Bacteria</taxon>
        <taxon>Bacillati</taxon>
        <taxon>Actinomycetota</taxon>
        <taxon>Actinomycetes</taxon>
        <taxon>Micrococcales</taxon>
        <taxon>Microbacteriaceae</taxon>
        <taxon>Gryllotalpicola</taxon>
    </lineage>
</organism>
<keyword evidence="8" id="KW-0443">Lipid metabolism</keyword>
<keyword evidence="5 13" id="KW-0812">Transmembrane</keyword>
<keyword evidence="2" id="KW-1003">Cell membrane</keyword>
<keyword evidence="6" id="KW-0677">Repeat</keyword>
<evidence type="ECO:0000256" key="1">
    <source>
        <dbReference type="ARBA" id="ARBA00004651"/>
    </source>
</evidence>
<feature type="transmembrane region" description="Helical" evidence="13">
    <location>
        <begin position="6"/>
        <end position="29"/>
    </location>
</feature>
<keyword evidence="11" id="KW-1208">Phospholipid metabolism</keyword>
<dbReference type="InterPro" id="IPR001736">
    <property type="entry name" value="PLipase_D/transphosphatidylase"/>
</dbReference>
<dbReference type="EMBL" id="BAABBW010000004">
    <property type="protein sequence ID" value="GAA4178299.1"/>
    <property type="molecule type" value="Genomic_DNA"/>
</dbReference>
<evidence type="ECO:0000256" key="4">
    <source>
        <dbReference type="ARBA" id="ARBA00022679"/>
    </source>
</evidence>
<evidence type="ECO:0000256" key="7">
    <source>
        <dbReference type="ARBA" id="ARBA00022989"/>
    </source>
</evidence>
<keyword evidence="16" id="KW-1185">Reference proteome</keyword>
<reference evidence="16" key="1">
    <citation type="journal article" date="2019" name="Int. J. Syst. Evol. Microbiol.">
        <title>The Global Catalogue of Microorganisms (GCM) 10K type strain sequencing project: providing services to taxonomists for standard genome sequencing and annotation.</title>
        <authorList>
            <consortium name="The Broad Institute Genomics Platform"/>
            <consortium name="The Broad Institute Genome Sequencing Center for Infectious Disease"/>
            <person name="Wu L."/>
            <person name="Ma J."/>
        </authorList>
    </citation>
    <scope>NUCLEOTIDE SEQUENCE [LARGE SCALE GENOMIC DNA]</scope>
    <source>
        <strain evidence="16">JCM 17591</strain>
    </source>
</reference>
<evidence type="ECO:0000259" key="14">
    <source>
        <dbReference type="PROSITE" id="PS50035"/>
    </source>
</evidence>
<accession>A0ABP8A5G6</accession>
<dbReference type="CDD" id="cd09158">
    <property type="entry name" value="PLDc_EcCLS_like_2"/>
    <property type="match status" value="1"/>
</dbReference>
<evidence type="ECO:0000256" key="9">
    <source>
        <dbReference type="ARBA" id="ARBA00023136"/>
    </source>
</evidence>
<evidence type="ECO:0000256" key="6">
    <source>
        <dbReference type="ARBA" id="ARBA00022737"/>
    </source>
</evidence>
<keyword evidence="10" id="KW-0594">Phospholipid biosynthesis</keyword>
<evidence type="ECO:0000256" key="12">
    <source>
        <dbReference type="NCBIfam" id="TIGR04265"/>
    </source>
</evidence>
<dbReference type="Gene3D" id="3.30.870.10">
    <property type="entry name" value="Endonuclease Chain A"/>
    <property type="match status" value="2"/>
</dbReference>
<evidence type="ECO:0000256" key="13">
    <source>
        <dbReference type="SAM" id="Phobius"/>
    </source>
</evidence>
<dbReference type="Proteomes" id="UP001501079">
    <property type="component" value="Unassembled WGS sequence"/>
</dbReference>
<evidence type="ECO:0000256" key="2">
    <source>
        <dbReference type="ARBA" id="ARBA00022475"/>
    </source>
</evidence>
<protein>
    <recommendedName>
        <fullName evidence="12">Cardiolipin synthase</fullName>
        <ecNumber evidence="12">2.7.8.-</ecNumber>
    </recommendedName>
</protein>
<keyword evidence="4" id="KW-0808">Transferase</keyword>
<evidence type="ECO:0000256" key="11">
    <source>
        <dbReference type="ARBA" id="ARBA00023264"/>
    </source>
</evidence>
<name>A0ABP8A5G6_9MICO</name>
<dbReference type="EC" id="2.7.8.-" evidence="12"/>
<proteinExistence type="predicted"/>
<evidence type="ECO:0000256" key="3">
    <source>
        <dbReference type="ARBA" id="ARBA00022516"/>
    </source>
</evidence>
<keyword evidence="7 13" id="KW-1133">Transmembrane helix</keyword>
<evidence type="ECO:0000313" key="16">
    <source>
        <dbReference type="Proteomes" id="UP001501079"/>
    </source>
</evidence>
<dbReference type="SMART" id="SM00155">
    <property type="entry name" value="PLDc"/>
    <property type="match status" value="2"/>
</dbReference>
<dbReference type="Pfam" id="PF13396">
    <property type="entry name" value="PLDc_N"/>
    <property type="match status" value="1"/>
</dbReference>
<evidence type="ECO:0000313" key="15">
    <source>
        <dbReference type="EMBL" id="GAA4178299.1"/>
    </source>
</evidence>
<evidence type="ECO:0000256" key="8">
    <source>
        <dbReference type="ARBA" id="ARBA00023098"/>
    </source>
</evidence>
<evidence type="ECO:0000256" key="10">
    <source>
        <dbReference type="ARBA" id="ARBA00023209"/>
    </source>
</evidence>
<dbReference type="InterPro" id="IPR025202">
    <property type="entry name" value="PLD-like_dom"/>
</dbReference>
<sequence length="491" mass="56246">MNAGFWTSAIIIFALVVDFIFRVVAIIVVPRNRRPTSATAWLLAINFIPYLGLLVFLLIGSYKLPKARRAKQAQINQFILDQTEGMERVRRDHPWPNWLEQVVHLNRSLGSMPLVGGNSATLITDYQQSFDEMIAAIDAAERYVHVEFYIFTLDPTTAPFFDALERAKNRGVTVRVLLDHIASLRTRGYRKTIKRLTEMGAEWQLMLPIQPFKGRYQRPDLRNHRKLVVIDGEVGFMGSQNIIDAGYDKASNHRRGLQWKELVARLDGPIVSGLNAIFITDWYVETDQLLAREARLVEPTFIAPPREQIDCQLVPSGPGFPHENNLRLFLALLYYAQEQIIITSPYFVPDESMLNALLTAIQRGVRVELFVSEVADQWLVYHAQRSYYEQLLEAGVVIWMYKAPTILHAKHFTIDDEVAVVGSSNMDIRSFQLNSEISLMVRGRHFVAELREVEQSYRDNSRQLTREEWAAQTTVRSTIADNLARLTSALQ</sequence>
<dbReference type="PROSITE" id="PS50035">
    <property type="entry name" value="PLD"/>
    <property type="match status" value="2"/>
</dbReference>
<comment type="subcellular location">
    <subcellularLocation>
        <location evidence="1">Cell membrane</location>
        <topology evidence="1">Multi-pass membrane protein</topology>
    </subcellularLocation>
</comment>
<keyword evidence="3" id="KW-0444">Lipid biosynthesis</keyword>
<dbReference type="Pfam" id="PF13091">
    <property type="entry name" value="PLDc_2"/>
    <property type="match status" value="2"/>
</dbReference>
<comment type="caution">
    <text evidence="15">The sequence shown here is derived from an EMBL/GenBank/DDBJ whole genome shotgun (WGS) entry which is preliminary data.</text>
</comment>
<keyword evidence="9 13" id="KW-0472">Membrane</keyword>